<evidence type="ECO:0000256" key="1">
    <source>
        <dbReference type="ARBA" id="ARBA00004496"/>
    </source>
</evidence>
<dbReference type="OrthoDB" id="9801844at2"/>
<comment type="similarity">
    <text evidence="3 7 9">Belongs to the elongation factor P family.</text>
</comment>
<evidence type="ECO:0000256" key="8">
    <source>
        <dbReference type="NCBIfam" id="TIGR00038"/>
    </source>
</evidence>
<dbReference type="InterPro" id="IPR011768">
    <property type="entry name" value="Transl_elongation_fac_P"/>
</dbReference>
<dbReference type="InterPro" id="IPR012340">
    <property type="entry name" value="NA-bd_OB-fold"/>
</dbReference>
<dbReference type="InterPro" id="IPR020599">
    <property type="entry name" value="Transl_elong_fac_P/YeiP"/>
</dbReference>
<gene>
    <name evidence="7 12" type="primary">efp</name>
    <name evidence="12" type="ORF">DIT68_14545</name>
</gene>
<evidence type="ECO:0000256" key="2">
    <source>
        <dbReference type="ARBA" id="ARBA00004815"/>
    </source>
</evidence>
<evidence type="ECO:0000259" key="10">
    <source>
        <dbReference type="SMART" id="SM00841"/>
    </source>
</evidence>
<sequence length="188" mass="21485">MATTSDIRNGLCIMHNGKIATIIEFQHVKPGKGPAFVRTKMKEIESGKTLDHTFSAGHKIDIVRVERRQYQFLYKEENIGYHFMNVENYEQVAIPDHLIENPLYLREGMVCEIIFHAEEENPLVVELPMYIEAEITYTEPGIKGDTATNTMKPATIDTGAEIRVPLFIDTGEKIKVNTQKGEYVERIK</sequence>
<dbReference type="SUPFAM" id="SSF50104">
    <property type="entry name" value="Translation proteins SH3-like domain"/>
    <property type="match status" value="1"/>
</dbReference>
<evidence type="ECO:0000256" key="6">
    <source>
        <dbReference type="ARBA" id="ARBA00022917"/>
    </source>
</evidence>
<keyword evidence="13" id="KW-1185">Reference proteome</keyword>
<dbReference type="PANTHER" id="PTHR30053:SF12">
    <property type="entry name" value="ELONGATION FACTOR P (EF-P) FAMILY PROTEIN"/>
    <property type="match status" value="1"/>
</dbReference>
<organism evidence="12 13">
    <name type="scientific">Brumimicrobium oceani</name>
    <dbReference type="NCBI Taxonomy" id="2100725"/>
    <lineage>
        <taxon>Bacteria</taxon>
        <taxon>Pseudomonadati</taxon>
        <taxon>Bacteroidota</taxon>
        <taxon>Flavobacteriia</taxon>
        <taxon>Flavobacteriales</taxon>
        <taxon>Crocinitomicaceae</taxon>
        <taxon>Brumimicrobium</taxon>
    </lineage>
</organism>
<dbReference type="PROSITE" id="PS01275">
    <property type="entry name" value="EFP"/>
    <property type="match status" value="1"/>
</dbReference>
<evidence type="ECO:0000259" key="11">
    <source>
        <dbReference type="SMART" id="SM01185"/>
    </source>
</evidence>
<dbReference type="Gene3D" id="2.30.30.30">
    <property type="match status" value="1"/>
</dbReference>
<comment type="pathway">
    <text evidence="2 7">Protein biosynthesis; polypeptide chain elongation.</text>
</comment>
<evidence type="ECO:0000256" key="9">
    <source>
        <dbReference type="RuleBase" id="RU004389"/>
    </source>
</evidence>
<accession>A0A2U2X293</accession>
<dbReference type="InterPro" id="IPR013185">
    <property type="entry name" value="Transl_elong_KOW-like"/>
</dbReference>
<dbReference type="FunFam" id="2.30.30.30:FF:000003">
    <property type="entry name" value="Elongation factor P"/>
    <property type="match status" value="1"/>
</dbReference>
<dbReference type="CDD" id="cd04470">
    <property type="entry name" value="S1_EF-P_repeat_1"/>
    <property type="match status" value="1"/>
</dbReference>
<keyword evidence="5 7" id="KW-0251">Elongation factor</keyword>
<comment type="subcellular location">
    <subcellularLocation>
        <location evidence="1 7">Cytoplasm</location>
    </subcellularLocation>
</comment>
<feature type="domain" description="Translation elongation factor P/YeiP central" evidence="11">
    <location>
        <begin position="67"/>
        <end position="123"/>
    </location>
</feature>
<dbReference type="SUPFAM" id="SSF50249">
    <property type="entry name" value="Nucleic acid-binding proteins"/>
    <property type="match status" value="2"/>
</dbReference>
<dbReference type="SMART" id="SM00841">
    <property type="entry name" value="Elong-fact-P_C"/>
    <property type="match status" value="1"/>
</dbReference>
<dbReference type="InterPro" id="IPR001059">
    <property type="entry name" value="Transl_elong_P/YeiP_cen"/>
</dbReference>
<keyword evidence="4 7" id="KW-0963">Cytoplasm</keyword>
<dbReference type="Gene3D" id="2.40.50.140">
    <property type="entry name" value="Nucleic acid-binding proteins"/>
    <property type="match status" value="2"/>
</dbReference>
<dbReference type="InterPro" id="IPR013852">
    <property type="entry name" value="Transl_elong_P/YeiP_CS"/>
</dbReference>
<name>A0A2U2X293_9FLAO</name>
<evidence type="ECO:0000313" key="12">
    <source>
        <dbReference type="EMBL" id="PWH81908.1"/>
    </source>
</evidence>
<dbReference type="NCBIfam" id="TIGR00038">
    <property type="entry name" value="efp"/>
    <property type="match status" value="1"/>
</dbReference>
<dbReference type="GO" id="GO:0005829">
    <property type="term" value="C:cytosol"/>
    <property type="evidence" value="ECO:0007669"/>
    <property type="project" value="UniProtKB-ARBA"/>
</dbReference>
<dbReference type="InterPro" id="IPR014722">
    <property type="entry name" value="Rib_uL2_dom2"/>
</dbReference>
<dbReference type="InterPro" id="IPR015365">
    <property type="entry name" value="Elong-fact-P_C"/>
</dbReference>
<dbReference type="Proteomes" id="UP000245370">
    <property type="component" value="Unassembled WGS sequence"/>
</dbReference>
<proteinExistence type="inferred from homology"/>
<dbReference type="UniPathway" id="UPA00345"/>
<dbReference type="InterPro" id="IPR008991">
    <property type="entry name" value="Translation_prot_SH3-like_sf"/>
</dbReference>
<dbReference type="EMBL" id="QFRJ01000015">
    <property type="protein sequence ID" value="PWH81908.1"/>
    <property type="molecule type" value="Genomic_DNA"/>
</dbReference>
<dbReference type="Pfam" id="PF09285">
    <property type="entry name" value="Elong-fact-P_C"/>
    <property type="match status" value="1"/>
</dbReference>
<comment type="caution">
    <text evidence="12">The sequence shown here is derived from an EMBL/GenBank/DDBJ whole genome shotgun (WGS) entry which is preliminary data.</text>
</comment>
<evidence type="ECO:0000256" key="4">
    <source>
        <dbReference type="ARBA" id="ARBA00022490"/>
    </source>
</evidence>
<evidence type="ECO:0000256" key="7">
    <source>
        <dbReference type="HAMAP-Rule" id="MF_00141"/>
    </source>
</evidence>
<keyword evidence="6 7" id="KW-0648">Protein biosynthesis</keyword>
<dbReference type="GO" id="GO:0003746">
    <property type="term" value="F:translation elongation factor activity"/>
    <property type="evidence" value="ECO:0007669"/>
    <property type="project" value="UniProtKB-UniRule"/>
</dbReference>
<dbReference type="PIRSF" id="PIRSF005901">
    <property type="entry name" value="EF-P"/>
    <property type="match status" value="1"/>
</dbReference>
<dbReference type="Pfam" id="PF01132">
    <property type="entry name" value="EFP"/>
    <property type="match status" value="1"/>
</dbReference>
<dbReference type="CDD" id="cd05794">
    <property type="entry name" value="S1_EF-P_repeat_2"/>
    <property type="match status" value="1"/>
</dbReference>
<dbReference type="GO" id="GO:0043043">
    <property type="term" value="P:peptide biosynthetic process"/>
    <property type="evidence" value="ECO:0007669"/>
    <property type="project" value="InterPro"/>
</dbReference>
<protein>
    <recommendedName>
        <fullName evidence="7 8">Elongation factor P</fullName>
        <shortName evidence="7">EF-P</shortName>
    </recommendedName>
</protein>
<dbReference type="PANTHER" id="PTHR30053">
    <property type="entry name" value="ELONGATION FACTOR P"/>
    <property type="match status" value="1"/>
</dbReference>
<reference evidence="12 13" key="1">
    <citation type="submission" date="2018-05" db="EMBL/GenBank/DDBJ databases">
        <title>Brumimicrobium oceani sp. nov., isolated from coastal sediment.</title>
        <authorList>
            <person name="Kou Y."/>
        </authorList>
    </citation>
    <scope>NUCLEOTIDE SEQUENCE [LARGE SCALE GENOMIC DNA]</scope>
    <source>
        <strain evidence="12 13">C305</strain>
    </source>
</reference>
<dbReference type="Pfam" id="PF08207">
    <property type="entry name" value="EFP_N"/>
    <property type="match status" value="1"/>
</dbReference>
<dbReference type="AlphaFoldDB" id="A0A2U2X293"/>
<feature type="domain" description="Elongation factor P C-terminal" evidence="10">
    <location>
        <begin position="131"/>
        <end position="186"/>
    </location>
</feature>
<comment type="function">
    <text evidence="7">Involved in peptide bond synthesis. Stimulates efficient translation and peptide-bond synthesis on native or reconstituted 70S ribosomes in vitro. Probably functions indirectly by altering the affinity of the ribosome for aminoacyl-tRNA, thus increasing their reactivity as acceptors for peptidyl transferase.</text>
</comment>
<dbReference type="SMART" id="SM01185">
    <property type="entry name" value="EFP"/>
    <property type="match status" value="1"/>
</dbReference>
<dbReference type="NCBIfam" id="NF001810">
    <property type="entry name" value="PRK00529.1"/>
    <property type="match status" value="1"/>
</dbReference>
<evidence type="ECO:0000256" key="5">
    <source>
        <dbReference type="ARBA" id="ARBA00022768"/>
    </source>
</evidence>
<dbReference type="FunFam" id="2.40.50.140:FF:000004">
    <property type="entry name" value="Elongation factor P"/>
    <property type="match status" value="1"/>
</dbReference>
<evidence type="ECO:0000313" key="13">
    <source>
        <dbReference type="Proteomes" id="UP000245370"/>
    </source>
</evidence>
<reference evidence="12 13" key="2">
    <citation type="submission" date="2018-05" db="EMBL/GenBank/DDBJ databases">
        <authorList>
            <person name="Lanie J.A."/>
            <person name="Ng W.-L."/>
            <person name="Kazmierczak K.M."/>
            <person name="Andrzejewski T.M."/>
            <person name="Davidsen T.M."/>
            <person name="Wayne K.J."/>
            <person name="Tettelin H."/>
            <person name="Glass J.I."/>
            <person name="Rusch D."/>
            <person name="Podicherti R."/>
            <person name="Tsui H.-C.T."/>
            <person name="Winkler M.E."/>
        </authorList>
    </citation>
    <scope>NUCLEOTIDE SEQUENCE [LARGE SCALE GENOMIC DNA]</scope>
    <source>
        <strain evidence="12 13">C305</strain>
    </source>
</reference>
<evidence type="ECO:0000256" key="3">
    <source>
        <dbReference type="ARBA" id="ARBA00009479"/>
    </source>
</evidence>
<dbReference type="HAMAP" id="MF_00141">
    <property type="entry name" value="EF_P"/>
    <property type="match status" value="1"/>
</dbReference>
<dbReference type="RefSeq" id="WP_109360551.1">
    <property type="nucleotide sequence ID" value="NZ_QFRJ01000015.1"/>
</dbReference>